<keyword evidence="2" id="KW-0732">Signal</keyword>
<feature type="signal peptide" evidence="2">
    <location>
        <begin position="1"/>
        <end position="19"/>
    </location>
</feature>
<organism evidence="3 4">
    <name type="scientific">Musca domestica</name>
    <name type="common">House fly</name>
    <dbReference type="NCBI Taxonomy" id="7370"/>
    <lineage>
        <taxon>Eukaryota</taxon>
        <taxon>Metazoa</taxon>
        <taxon>Ecdysozoa</taxon>
        <taxon>Arthropoda</taxon>
        <taxon>Hexapoda</taxon>
        <taxon>Insecta</taxon>
        <taxon>Pterygota</taxon>
        <taxon>Neoptera</taxon>
        <taxon>Endopterygota</taxon>
        <taxon>Diptera</taxon>
        <taxon>Brachycera</taxon>
        <taxon>Muscomorpha</taxon>
        <taxon>Muscoidea</taxon>
        <taxon>Muscidae</taxon>
        <taxon>Musca</taxon>
    </lineage>
</organism>
<dbReference type="PANTHER" id="PTHR24637">
    <property type="entry name" value="COLLAGEN"/>
    <property type="match status" value="1"/>
</dbReference>
<dbReference type="Proteomes" id="UP001652621">
    <property type="component" value="Unplaced"/>
</dbReference>
<sequence length="162" mass="16894">MKIFLSFLLLLGLTSLGHAVLKSCVCEPGLEGAPGPNGNPGPKGEKGNRGYPGLPGAQGPIGAPGFKGTVGPKGVPGRGSNIVGAVGPRGPTGVCPPCARRRSAFTTIEAEPEDDSIYMLTEDGDLVPVRKIQPTPEQRSLIEKYQRSLDDEGDDGNFENKN</sequence>
<protein>
    <submittedName>
        <fullName evidence="4">Collagen alpha-1(X) chain-like</fullName>
    </submittedName>
</protein>
<keyword evidence="3" id="KW-1185">Reference proteome</keyword>
<feature type="chain" id="PRO_5046926038" evidence="2">
    <location>
        <begin position="20"/>
        <end position="162"/>
    </location>
</feature>
<dbReference type="Pfam" id="PF01391">
    <property type="entry name" value="Collagen"/>
    <property type="match status" value="1"/>
</dbReference>
<dbReference type="RefSeq" id="XP_058977091.1">
    <property type="nucleotide sequence ID" value="XM_059121108.1"/>
</dbReference>
<name>A0ABM3UU82_MUSDO</name>
<evidence type="ECO:0000313" key="3">
    <source>
        <dbReference type="Proteomes" id="UP001652621"/>
    </source>
</evidence>
<dbReference type="InterPro" id="IPR008160">
    <property type="entry name" value="Collagen"/>
</dbReference>
<proteinExistence type="predicted"/>
<evidence type="ECO:0000256" key="2">
    <source>
        <dbReference type="SAM" id="SignalP"/>
    </source>
</evidence>
<reference evidence="4" key="1">
    <citation type="submission" date="2025-08" db="UniProtKB">
        <authorList>
            <consortium name="RefSeq"/>
        </authorList>
    </citation>
    <scope>IDENTIFICATION</scope>
    <source>
        <strain evidence="4">Aabys</strain>
        <tissue evidence="4">Whole body</tissue>
    </source>
</reference>
<feature type="compositionally biased region" description="Low complexity" evidence="1">
    <location>
        <begin position="32"/>
        <end position="42"/>
    </location>
</feature>
<dbReference type="GeneID" id="131801960"/>
<gene>
    <name evidence="4" type="primary">LOC131801960</name>
</gene>
<feature type="region of interest" description="Disordered" evidence="1">
    <location>
        <begin position="32"/>
        <end position="96"/>
    </location>
</feature>
<accession>A0ABM3UU82</accession>
<dbReference type="PANTHER" id="PTHR24637:SF421">
    <property type="entry name" value="CUTICLE COLLAGEN DPY-2"/>
    <property type="match status" value="1"/>
</dbReference>
<evidence type="ECO:0000313" key="4">
    <source>
        <dbReference type="RefSeq" id="XP_058977091.1"/>
    </source>
</evidence>
<evidence type="ECO:0000256" key="1">
    <source>
        <dbReference type="SAM" id="MobiDB-lite"/>
    </source>
</evidence>